<comment type="caution">
    <text evidence="2">The sequence shown here is derived from an EMBL/GenBank/DDBJ whole genome shotgun (WGS) entry which is preliminary data.</text>
</comment>
<evidence type="ECO:0000313" key="3">
    <source>
        <dbReference type="Proteomes" id="UP001398556"/>
    </source>
</evidence>
<feature type="chain" id="PRO_5046238196" description="Lipoprotein" evidence="1">
    <location>
        <begin position="27"/>
        <end position="346"/>
    </location>
</feature>
<keyword evidence="3" id="KW-1185">Reference proteome</keyword>
<reference evidence="2 3" key="1">
    <citation type="submission" date="2024-04" db="EMBL/GenBank/DDBJ databases">
        <title>Flavobacterium sp. DGU99 16S ribosomal RNA gene Genome sequencing and assembly.</title>
        <authorList>
            <person name="Park S."/>
        </authorList>
    </citation>
    <scope>NUCLEOTIDE SEQUENCE [LARGE SCALE GENOMIC DNA]</scope>
    <source>
        <strain evidence="2 3">DGU99</strain>
    </source>
</reference>
<dbReference type="RefSeq" id="WP_341700519.1">
    <property type="nucleotide sequence ID" value="NZ_JBBYHU010000017.1"/>
</dbReference>
<accession>A0ABU9HMW7</accession>
<dbReference type="Proteomes" id="UP001398556">
    <property type="component" value="Unassembled WGS sequence"/>
</dbReference>
<dbReference type="EMBL" id="JBBYHU010000017">
    <property type="protein sequence ID" value="MEL1241300.1"/>
    <property type="molecule type" value="Genomic_DNA"/>
</dbReference>
<keyword evidence="1" id="KW-0732">Signal</keyword>
<proteinExistence type="predicted"/>
<protein>
    <recommendedName>
        <fullName evidence="4">Lipoprotein</fullName>
    </recommendedName>
</protein>
<evidence type="ECO:0000256" key="1">
    <source>
        <dbReference type="SAM" id="SignalP"/>
    </source>
</evidence>
<evidence type="ECO:0000313" key="2">
    <source>
        <dbReference type="EMBL" id="MEL1241300.1"/>
    </source>
</evidence>
<dbReference type="PROSITE" id="PS51257">
    <property type="entry name" value="PROKAR_LIPOPROTEIN"/>
    <property type="match status" value="1"/>
</dbReference>
<organism evidence="2 3">
    <name type="scientific">Flavobacterium flavipallidum</name>
    <dbReference type="NCBI Taxonomy" id="3139140"/>
    <lineage>
        <taxon>Bacteria</taxon>
        <taxon>Pseudomonadati</taxon>
        <taxon>Bacteroidota</taxon>
        <taxon>Flavobacteriia</taxon>
        <taxon>Flavobacteriales</taxon>
        <taxon>Flavobacteriaceae</taxon>
        <taxon>Flavobacterium</taxon>
    </lineage>
</organism>
<name>A0ABU9HMW7_9FLAO</name>
<gene>
    <name evidence="2" type="ORF">AAEO59_09595</name>
</gene>
<evidence type="ECO:0008006" key="4">
    <source>
        <dbReference type="Google" id="ProtNLM"/>
    </source>
</evidence>
<sequence length="346" mass="39825">MLILNKNIVKLLVFSLLILVSCQQEIEEQKTNTEVSIAKDSQFSSYLQRVVMVKTAEDDVIDKSSYCTVKFPYTVTVNNEIIAINSADDYAKVVTNINANTNDDDIVKISFPVTMIYYDYEEELIENQQQYNSLLAFWNSLPELLTKINCLKVSYPIVLNVYNSSNQSASSVVISNDEAFYNFINNLTSNKLFAINYPISVKVDDHTESIYNNEQFDDAIEDAIEYCSSNNNNTFDFMGTITSNSWKVSYFYDESDKTSLYKDYQFVFKNDFTVKAVKSSIVLNGTWETKLDNGVREFKIHFDSSTPFHELDEGWKLFEFNNSQIRFRGNTSDGGLKTEYLYLTKI</sequence>
<feature type="signal peptide" evidence="1">
    <location>
        <begin position="1"/>
        <end position="26"/>
    </location>
</feature>